<keyword evidence="1" id="KW-0812">Transmembrane</keyword>
<dbReference type="EMBL" id="GBXM01069654">
    <property type="protein sequence ID" value="JAH38923.1"/>
    <property type="molecule type" value="Transcribed_RNA"/>
</dbReference>
<reference evidence="2" key="1">
    <citation type="submission" date="2014-11" db="EMBL/GenBank/DDBJ databases">
        <authorList>
            <person name="Amaro Gonzalez C."/>
        </authorList>
    </citation>
    <scope>NUCLEOTIDE SEQUENCE</scope>
</reference>
<name>A0A0E9SEK0_ANGAN</name>
<accession>A0A0E9SEK0</accession>
<sequence length="45" mass="5531">MTQIYATVYNIIAMFVWMGHNFRYYRKEHNHITTHSPSTPPYTRR</sequence>
<proteinExistence type="predicted"/>
<reference evidence="2" key="2">
    <citation type="journal article" date="2015" name="Fish Shellfish Immunol.">
        <title>Early steps in the European eel (Anguilla anguilla)-Vibrio vulnificus interaction in the gills: Role of the RtxA13 toxin.</title>
        <authorList>
            <person name="Callol A."/>
            <person name="Pajuelo D."/>
            <person name="Ebbesson L."/>
            <person name="Teles M."/>
            <person name="MacKenzie S."/>
            <person name="Amaro C."/>
        </authorList>
    </citation>
    <scope>NUCLEOTIDE SEQUENCE</scope>
</reference>
<evidence type="ECO:0000256" key="1">
    <source>
        <dbReference type="SAM" id="Phobius"/>
    </source>
</evidence>
<keyword evidence="1" id="KW-1133">Transmembrane helix</keyword>
<organism evidence="2">
    <name type="scientific">Anguilla anguilla</name>
    <name type="common">European freshwater eel</name>
    <name type="synonym">Muraena anguilla</name>
    <dbReference type="NCBI Taxonomy" id="7936"/>
    <lineage>
        <taxon>Eukaryota</taxon>
        <taxon>Metazoa</taxon>
        <taxon>Chordata</taxon>
        <taxon>Craniata</taxon>
        <taxon>Vertebrata</taxon>
        <taxon>Euteleostomi</taxon>
        <taxon>Actinopterygii</taxon>
        <taxon>Neopterygii</taxon>
        <taxon>Teleostei</taxon>
        <taxon>Anguilliformes</taxon>
        <taxon>Anguillidae</taxon>
        <taxon>Anguilla</taxon>
    </lineage>
</organism>
<protein>
    <submittedName>
        <fullName evidence="2">Uncharacterized protein</fullName>
    </submittedName>
</protein>
<feature type="transmembrane region" description="Helical" evidence="1">
    <location>
        <begin position="6"/>
        <end position="25"/>
    </location>
</feature>
<evidence type="ECO:0000313" key="2">
    <source>
        <dbReference type="EMBL" id="JAH38923.1"/>
    </source>
</evidence>
<dbReference type="AlphaFoldDB" id="A0A0E9SEK0"/>
<keyword evidence="1" id="KW-0472">Membrane</keyword>